<organism evidence="16 17">
    <name type="scientific">Kribbella sindirgiensis</name>
    <dbReference type="NCBI Taxonomy" id="1124744"/>
    <lineage>
        <taxon>Bacteria</taxon>
        <taxon>Bacillati</taxon>
        <taxon>Actinomycetota</taxon>
        <taxon>Actinomycetes</taxon>
        <taxon>Propionibacteriales</taxon>
        <taxon>Kribbellaceae</taxon>
        <taxon>Kribbella</taxon>
    </lineage>
</organism>
<evidence type="ECO:0000256" key="5">
    <source>
        <dbReference type="ARBA" id="ARBA00022490"/>
    </source>
</evidence>
<keyword evidence="8 12" id="KW-0457">Lysine biosynthesis</keyword>
<dbReference type="InterPro" id="IPR002220">
    <property type="entry name" value="DapA-like"/>
</dbReference>
<dbReference type="PANTHER" id="PTHR12128:SF66">
    <property type="entry name" value="4-HYDROXY-2-OXOGLUTARATE ALDOLASE, MITOCHONDRIAL"/>
    <property type="match status" value="1"/>
</dbReference>
<dbReference type="InterPro" id="IPR020625">
    <property type="entry name" value="Schiff_base-form_aldolases_AS"/>
</dbReference>
<comment type="pathway">
    <text evidence="2 12">Amino-acid biosynthesis; L-lysine biosynthesis via DAP pathway; (S)-tetrahydrodipicolinate from L-aspartate: step 3/4.</text>
</comment>
<comment type="subunit">
    <text evidence="12">Homotetramer; dimer of dimers.</text>
</comment>
<protein>
    <recommendedName>
        <fullName evidence="4 12">4-hydroxy-tetrahydrodipicolinate synthase</fullName>
        <shortName evidence="12">HTPA synthase</shortName>
        <ecNumber evidence="4 12">4.3.3.7</ecNumber>
    </recommendedName>
</protein>
<comment type="caution">
    <text evidence="12">Was originally thought to be a dihydrodipicolinate synthase (DHDPS), catalyzing the condensation of (S)-aspartate-beta-semialdehyde [(S)-ASA] and pyruvate to dihydrodipicolinate (DHDP). However, it was shown in E.coli that the product of the enzymatic reaction is not dihydrodipicolinate but in fact (4S)-4-hydroxy-2,3,4,5-tetrahydro-(2S)-dipicolinic acid (HTPA), and that the consecutive dehydration reaction leading to DHDP is not spontaneous but catalyzed by DapB.</text>
</comment>
<dbReference type="AlphaFoldDB" id="A0A4R0IDD7"/>
<keyword evidence="9 12" id="KW-0456">Lyase</keyword>
<keyword evidence="6 12" id="KW-0028">Amino-acid biosynthesis</keyword>
<reference evidence="16 17" key="1">
    <citation type="submission" date="2019-02" db="EMBL/GenBank/DDBJ databases">
        <title>Kribbella capetownensis sp. nov. and Kribbella speibonae sp. nov., isolated from soil.</title>
        <authorList>
            <person name="Curtis S.M."/>
            <person name="Norton I."/>
            <person name="Everest G.J."/>
            <person name="Meyers P.R."/>
        </authorList>
    </citation>
    <scope>NUCLEOTIDE SEQUENCE [LARGE SCALE GENOMIC DNA]</scope>
    <source>
        <strain evidence="16 17">DSM 27082</strain>
    </source>
</reference>
<evidence type="ECO:0000313" key="17">
    <source>
        <dbReference type="Proteomes" id="UP000292695"/>
    </source>
</evidence>
<evidence type="ECO:0000256" key="4">
    <source>
        <dbReference type="ARBA" id="ARBA00012086"/>
    </source>
</evidence>
<accession>A0A4R0IDD7</accession>
<dbReference type="InterPro" id="IPR013785">
    <property type="entry name" value="Aldolase_TIM"/>
</dbReference>
<evidence type="ECO:0000256" key="14">
    <source>
        <dbReference type="PIRSR" id="PIRSR001365-1"/>
    </source>
</evidence>
<dbReference type="InterPro" id="IPR005263">
    <property type="entry name" value="DapA"/>
</dbReference>
<evidence type="ECO:0000256" key="7">
    <source>
        <dbReference type="ARBA" id="ARBA00022915"/>
    </source>
</evidence>
<sequence>MSSPASTPSQTSSTALPFGRLTTAMVTPFRPDGSLDLDAAQKVATYLVDAGNDALVLNGTTGEAPTTSDQEKVQILQAVREAVGDRVKLVAGVGTNDTAHTIECAKQAEAAGADGLLVVTPYYNKPPQDGLRAHFTAVADATGLPNMLYDIPGRAGVEIKSETLITLAEHPRIVAVKDAKGDIAGTTKVLANTDLFYYCGADELNLASLAIGAVGIASVVAHVASREYRQLIDAVVAGDLATAQEIDRRLVPAVETIMTRTQGAIMVKAALKLAGVIEHATLRLPLVEATAEHVDRLTTDLKQAGLIA</sequence>
<comment type="catalytic activity">
    <reaction evidence="11 12">
        <text>L-aspartate 4-semialdehyde + pyruvate = (2S,4S)-4-hydroxy-2,3,4,5-tetrahydrodipicolinate + H2O + H(+)</text>
        <dbReference type="Rhea" id="RHEA:34171"/>
        <dbReference type="ChEBI" id="CHEBI:15361"/>
        <dbReference type="ChEBI" id="CHEBI:15377"/>
        <dbReference type="ChEBI" id="CHEBI:15378"/>
        <dbReference type="ChEBI" id="CHEBI:67139"/>
        <dbReference type="ChEBI" id="CHEBI:537519"/>
        <dbReference type="EC" id="4.3.3.7"/>
    </reaction>
</comment>
<evidence type="ECO:0000256" key="11">
    <source>
        <dbReference type="ARBA" id="ARBA00047836"/>
    </source>
</evidence>
<dbReference type="GO" id="GO:0005829">
    <property type="term" value="C:cytosol"/>
    <property type="evidence" value="ECO:0007669"/>
    <property type="project" value="TreeGrafter"/>
</dbReference>
<dbReference type="PROSITE" id="PS00666">
    <property type="entry name" value="DHDPS_2"/>
    <property type="match status" value="1"/>
</dbReference>
<evidence type="ECO:0000256" key="3">
    <source>
        <dbReference type="ARBA" id="ARBA00007592"/>
    </source>
</evidence>
<dbReference type="PIRSF" id="PIRSF001365">
    <property type="entry name" value="DHDPS"/>
    <property type="match status" value="1"/>
</dbReference>
<name>A0A4R0IDD7_9ACTN</name>
<dbReference type="HAMAP" id="MF_00418">
    <property type="entry name" value="DapA"/>
    <property type="match status" value="1"/>
</dbReference>
<feature type="active site" description="Schiff-base intermediate with substrate" evidence="12 14">
    <location>
        <position position="177"/>
    </location>
</feature>
<dbReference type="SMART" id="SM01130">
    <property type="entry name" value="DHDPS"/>
    <property type="match status" value="1"/>
</dbReference>
<evidence type="ECO:0000256" key="10">
    <source>
        <dbReference type="ARBA" id="ARBA00023270"/>
    </source>
</evidence>
<dbReference type="GO" id="GO:0019877">
    <property type="term" value="P:diaminopimelate biosynthetic process"/>
    <property type="evidence" value="ECO:0007669"/>
    <property type="project" value="UniProtKB-UniRule"/>
</dbReference>
<dbReference type="Pfam" id="PF00701">
    <property type="entry name" value="DHDPS"/>
    <property type="match status" value="1"/>
</dbReference>
<keyword evidence="5 12" id="KW-0963">Cytoplasm</keyword>
<feature type="site" description="Part of a proton relay during catalysis" evidence="12">
    <location>
        <position position="60"/>
    </location>
</feature>
<feature type="active site" description="Proton donor/acceptor" evidence="12 14">
    <location>
        <position position="149"/>
    </location>
</feature>
<dbReference type="EC" id="4.3.3.7" evidence="4 12"/>
<dbReference type="PROSITE" id="PS00665">
    <property type="entry name" value="DHDPS_1"/>
    <property type="match status" value="1"/>
</dbReference>
<feature type="binding site" evidence="12">
    <location>
        <position position="217"/>
    </location>
    <ligand>
        <name>pyruvate</name>
        <dbReference type="ChEBI" id="CHEBI:15361"/>
    </ligand>
</feature>
<dbReference type="SUPFAM" id="SSF51569">
    <property type="entry name" value="Aldolase"/>
    <property type="match status" value="1"/>
</dbReference>
<dbReference type="CDD" id="cd00950">
    <property type="entry name" value="DHDPS"/>
    <property type="match status" value="1"/>
</dbReference>
<comment type="subcellular location">
    <subcellularLocation>
        <location evidence="12">Cytoplasm</location>
    </subcellularLocation>
</comment>
<feature type="site" description="Part of a proton relay during catalysis" evidence="12">
    <location>
        <position position="123"/>
    </location>
</feature>
<dbReference type="InterPro" id="IPR020624">
    <property type="entry name" value="Schiff_base-form_aldolases_CS"/>
</dbReference>
<evidence type="ECO:0000256" key="1">
    <source>
        <dbReference type="ARBA" id="ARBA00003294"/>
    </source>
</evidence>
<comment type="caution">
    <text evidence="16">The sequence shown here is derived from an EMBL/GenBank/DDBJ whole genome shotgun (WGS) entry which is preliminary data.</text>
</comment>
<dbReference type="PANTHER" id="PTHR12128">
    <property type="entry name" value="DIHYDRODIPICOLINATE SYNTHASE"/>
    <property type="match status" value="1"/>
</dbReference>
<dbReference type="NCBIfam" id="TIGR00674">
    <property type="entry name" value="dapA"/>
    <property type="match status" value="1"/>
</dbReference>
<dbReference type="EMBL" id="SJKA01000010">
    <property type="protein sequence ID" value="TCC29176.1"/>
    <property type="molecule type" value="Genomic_DNA"/>
</dbReference>
<feature type="binding site" evidence="12 15">
    <location>
        <position position="61"/>
    </location>
    <ligand>
        <name>pyruvate</name>
        <dbReference type="ChEBI" id="CHEBI:15361"/>
    </ligand>
</feature>
<evidence type="ECO:0000256" key="8">
    <source>
        <dbReference type="ARBA" id="ARBA00023154"/>
    </source>
</evidence>
<dbReference type="RefSeq" id="WP_131293229.1">
    <property type="nucleotide sequence ID" value="NZ_SJKA01000010.1"/>
</dbReference>
<keyword evidence="7 12" id="KW-0220">Diaminopimelate biosynthesis</keyword>
<gene>
    <name evidence="12 16" type="primary">dapA</name>
    <name evidence="16" type="ORF">E0H50_26480</name>
</gene>
<comment type="similarity">
    <text evidence="3 12 13">Belongs to the DapA family.</text>
</comment>
<proteinExistence type="inferred from homology"/>
<keyword evidence="17" id="KW-1185">Reference proteome</keyword>
<dbReference type="PRINTS" id="PR00146">
    <property type="entry name" value="DHPICSNTHASE"/>
</dbReference>
<evidence type="ECO:0000256" key="6">
    <source>
        <dbReference type="ARBA" id="ARBA00022605"/>
    </source>
</evidence>
<evidence type="ECO:0000256" key="2">
    <source>
        <dbReference type="ARBA" id="ARBA00005120"/>
    </source>
</evidence>
<comment type="function">
    <text evidence="1 12">Catalyzes the condensation of (S)-aspartate-beta-semialdehyde [(S)-ASA] and pyruvate to 4-hydroxy-tetrahydrodipicolinate (HTPA).</text>
</comment>
<evidence type="ECO:0000256" key="15">
    <source>
        <dbReference type="PIRSR" id="PIRSR001365-2"/>
    </source>
</evidence>
<evidence type="ECO:0000256" key="9">
    <source>
        <dbReference type="ARBA" id="ARBA00023239"/>
    </source>
</evidence>
<evidence type="ECO:0000256" key="12">
    <source>
        <dbReference type="HAMAP-Rule" id="MF_00418"/>
    </source>
</evidence>
<evidence type="ECO:0000256" key="13">
    <source>
        <dbReference type="PIRNR" id="PIRNR001365"/>
    </source>
</evidence>
<dbReference type="UniPathway" id="UPA00034">
    <property type="reaction ID" value="UER00017"/>
</dbReference>
<dbReference type="Proteomes" id="UP000292695">
    <property type="component" value="Unassembled WGS sequence"/>
</dbReference>
<dbReference type="Gene3D" id="3.20.20.70">
    <property type="entry name" value="Aldolase class I"/>
    <property type="match status" value="1"/>
</dbReference>
<evidence type="ECO:0000313" key="16">
    <source>
        <dbReference type="EMBL" id="TCC29176.1"/>
    </source>
</evidence>
<keyword evidence="10 12" id="KW-0704">Schiff base</keyword>
<dbReference type="OrthoDB" id="9782828at2"/>
<dbReference type="GO" id="GO:0009089">
    <property type="term" value="P:lysine biosynthetic process via diaminopimelate"/>
    <property type="evidence" value="ECO:0007669"/>
    <property type="project" value="UniProtKB-UniRule"/>
</dbReference>
<dbReference type="GO" id="GO:0008840">
    <property type="term" value="F:4-hydroxy-tetrahydrodipicolinate synthase activity"/>
    <property type="evidence" value="ECO:0007669"/>
    <property type="project" value="UniProtKB-UniRule"/>
</dbReference>